<feature type="transmembrane region" description="Helical" evidence="6">
    <location>
        <begin position="969"/>
        <end position="990"/>
    </location>
</feature>
<name>A0A8I2YVY9_9AGAM</name>
<feature type="transmembrane region" description="Helical" evidence="6">
    <location>
        <begin position="362"/>
        <end position="380"/>
    </location>
</feature>
<reference evidence="8" key="1">
    <citation type="submission" date="2021-03" db="EMBL/GenBank/DDBJ databases">
        <title>Evolutionary innovations through gain and loss of genes in the ectomycorrhizal Boletales.</title>
        <authorList>
            <person name="Wu G."/>
            <person name="Miyauchi S."/>
            <person name="Morin E."/>
            <person name="Yang Z.-L."/>
            <person name="Xu J."/>
            <person name="Martin F.M."/>
        </authorList>
    </citation>
    <scope>NUCLEOTIDE SEQUENCE</scope>
    <source>
        <strain evidence="8">BR01</strain>
    </source>
</reference>
<feature type="transmembrane region" description="Helical" evidence="6">
    <location>
        <begin position="192"/>
        <end position="215"/>
    </location>
</feature>
<keyword evidence="2" id="KW-0813">Transport</keyword>
<evidence type="ECO:0000256" key="4">
    <source>
        <dbReference type="ARBA" id="ARBA00022989"/>
    </source>
</evidence>
<dbReference type="FunFam" id="1.20.1250.20:FF:000034">
    <property type="entry name" value="MFS general substrate transporter"/>
    <property type="match status" value="2"/>
</dbReference>
<accession>A0A8I2YVY9</accession>
<dbReference type="Proteomes" id="UP000683000">
    <property type="component" value="Unassembled WGS sequence"/>
</dbReference>
<feature type="transmembrane region" description="Helical" evidence="6">
    <location>
        <begin position="915"/>
        <end position="932"/>
    </location>
</feature>
<feature type="domain" description="Major facilitator superfamily (MFS) profile" evidence="7">
    <location>
        <begin position="650"/>
        <end position="1059"/>
    </location>
</feature>
<dbReference type="PROSITE" id="PS50850">
    <property type="entry name" value="MFS"/>
    <property type="match status" value="1"/>
</dbReference>
<comment type="subcellular location">
    <subcellularLocation>
        <location evidence="1">Membrane</location>
        <topology evidence="1">Multi-pass membrane protein</topology>
    </subcellularLocation>
</comment>
<feature type="transmembrane region" description="Helical" evidence="6">
    <location>
        <begin position="809"/>
        <end position="832"/>
    </location>
</feature>
<comment type="caution">
    <text evidence="8">The sequence shown here is derived from an EMBL/GenBank/DDBJ whole genome shotgun (WGS) entry which is preliminary data.</text>
</comment>
<dbReference type="AlphaFoldDB" id="A0A8I2YVY9"/>
<feature type="transmembrane region" description="Helical" evidence="6">
    <location>
        <begin position="650"/>
        <end position="668"/>
    </location>
</feature>
<feature type="transmembrane region" description="Helical" evidence="6">
    <location>
        <begin position="688"/>
        <end position="709"/>
    </location>
</feature>
<feature type="transmembrane region" description="Helical" evidence="6">
    <location>
        <begin position="325"/>
        <end position="350"/>
    </location>
</feature>
<dbReference type="GO" id="GO:0016020">
    <property type="term" value="C:membrane"/>
    <property type="evidence" value="ECO:0007669"/>
    <property type="project" value="UniProtKB-SubCell"/>
</dbReference>
<evidence type="ECO:0000313" key="8">
    <source>
        <dbReference type="EMBL" id="KAG6380469.1"/>
    </source>
</evidence>
<feature type="transmembrane region" description="Helical" evidence="6">
    <location>
        <begin position="453"/>
        <end position="472"/>
    </location>
</feature>
<evidence type="ECO:0000259" key="7">
    <source>
        <dbReference type="PROSITE" id="PS50850"/>
    </source>
</evidence>
<feature type="transmembrane region" description="Helical" evidence="6">
    <location>
        <begin position="386"/>
        <end position="409"/>
    </location>
</feature>
<feature type="transmembrane region" description="Helical" evidence="6">
    <location>
        <begin position="944"/>
        <end position="963"/>
    </location>
</feature>
<evidence type="ECO:0000256" key="5">
    <source>
        <dbReference type="ARBA" id="ARBA00023136"/>
    </source>
</evidence>
<dbReference type="PANTHER" id="PTHR43791:SF18">
    <property type="entry name" value="NICOTINIC ACID TRANSPORTER TNA1, PUTATIVE (AFU_ORTHOLOGUE AFUA_3G03820)-RELATED"/>
    <property type="match status" value="1"/>
</dbReference>
<organism evidence="8 9">
    <name type="scientific">Boletus reticuloceps</name>
    <dbReference type="NCBI Taxonomy" id="495285"/>
    <lineage>
        <taxon>Eukaryota</taxon>
        <taxon>Fungi</taxon>
        <taxon>Dikarya</taxon>
        <taxon>Basidiomycota</taxon>
        <taxon>Agaricomycotina</taxon>
        <taxon>Agaricomycetes</taxon>
        <taxon>Agaricomycetidae</taxon>
        <taxon>Boletales</taxon>
        <taxon>Boletineae</taxon>
        <taxon>Boletaceae</taxon>
        <taxon>Boletoideae</taxon>
        <taxon>Boletus</taxon>
    </lineage>
</organism>
<evidence type="ECO:0000256" key="2">
    <source>
        <dbReference type="ARBA" id="ARBA00022448"/>
    </source>
</evidence>
<dbReference type="SUPFAM" id="SSF103473">
    <property type="entry name" value="MFS general substrate transporter"/>
    <property type="match status" value="2"/>
</dbReference>
<feature type="transmembrane region" description="Helical" evidence="6">
    <location>
        <begin position="227"/>
        <end position="247"/>
    </location>
</feature>
<feature type="transmembrane region" description="Helical" evidence="6">
    <location>
        <begin position="421"/>
        <end position="441"/>
    </location>
</feature>
<keyword evidence="4 6" id="KW-1133">Transmembrane helix</keyword>
<dbReference type="EMBL" id="JAGFBS010000003">
    <property type="protein sequence ID" value="KAG6380469.1"/>
    <property type="molecule type" value="Genomic_DNA"/>
</dbReference>
<evidence type="ECO:0000313" key="9">
    <source>
        <dbReference type="Proteomes" id="UP000683000"/>
    </source>
</evidence>
<dbReference type="Gene3D" id="1.20.1250.20">
    <property type="entry name" value="MFS general substrate transporter like domains"/>
    <property type="match status" value="4"/>
</dbReference>
<evidence type="ECO:0000256" key="3">
    <source>
        <dbReference type="ARBA" id="ARBA00022692"/>
    </source>
</evidence>
<dbReference type="OrthoDB" id="2985014at2759"/>
<sequence length="1094" mass="123357">MSILPIGSSNDRLVGKGKFEIRDEEFHPLDDEAPRALSAEEERRLWHKVDVRLMPILSVMYLLSFMDRSNIANAKLEGLVTELYLTGDRYNIALTMFFISYCTFECPANLVLKVFRPSRWLPGIMDGDGIRQDVMRGHRPPLFFPELTHMACRYPELVGARFCLGVAEAGLFPGVVYYLTLWYPRHMLQYRVGLFFGAATVAGAFSGLLAFGIAYMDEAGHLEGWSWIFIVEGLLTVVVGFIAFFVIHDFPSTASFLTPEERAYLIWRKKYDNSSVGEEERFAFRHIVAAFTDWQFHFLNWQCEAHHFDVVYGITFFLPTIIKSFGYTTAISQLLTVPPYLVATIVLLIFGHYSDKLKIRSVFIYSGLLLLLIGYSINILDTPNSVKYFGTYLIVVGSYACFPGVVAWLGNNLAGQYKRAVGMAIHIGFGNFSGAIAANVYRTRDSPRYILGHGLELMFVGIGLITVPILAFRYKRINDARDDALRRRIARREKLQLSCQQLRDLGDRAPDFSLPPQWACANATIGKVLLDANLKRAKLRHPSLRVSVPCCQGWFWGFRLLPFDKPDSNGSRSGKVRHVPRTLVRFKNWAQKGFTMSITLDVSATPARVAKQGADLSKHEWSYGATKKVCPVNFTAAQERRIWRRIDLRLMPIITIIYLLSFMDRGNIGNAKLDGLMTQLKLTGDKYNIALTAFMIPYSILEFPCNLILQFLRPSRWIPTIMVLWGLSMTFMGFVKTYPQLVGARVCLGVTEAGFYPGVAYYLTMWYPRYMYQYRVALFSGAATMAGAFSGLLAYAINFMNGDGGLEGWSWIFILEGLATVVVALIAAFVMVDYPSTVKFLTVEERSFITQKRVEYGSQDEEDHVYEQVWAAFTDWQVWALSIIELSVIVPVYGITFFLPTIIHNFGYNTSVSQLLTVPPYMVATVVLLTFAHFSDKLQKRSPFVFASQLIALTGYVINMSNAPSSVKYFGTFLCVIGSYSAFPGSISWLANNLGGRYKRAVGLAIQIGVGNMGGAIASNIYRTRDEPRYLLGQIMFLSIGIVTLPFTVLAYQRINAKRDLAKSLEHDSEEQDGQKGGDTAFIGDRRASFRYTI</sequence>
<dbReference type="Pfam" id="PF07690">
    <property type="entry name" value="MFS_1"/>
    <property type="match status" value="2"/>
</dbReference>
<feature type="transmembrane region" description="Helical" evidence="6">
    <location>
        <begin position="741"/>
        <end position="764"/>
    </location>
</feature>
<keyword evidence="5 6" id="KW-0472">Membrane</keyword>
<feature type="transmembrane region" description="Helical" evidence="6">
    <location>
        <begin position="158"/>
        <end position="180"/>
    </location>
</feature>
<dbReference type="PANTHER" id="PTHR43791">
    <property type="entry name" value="PERMEASE-RELATED"/>
    <property type="match status" value="1"/>
</dbReference>
<dbReference type="InterPro" id="IPR011701">
    <property type="entry name" value="MFS"/>
</dbReference>
<feature type="transmembrane region" description="Helical" evidence="6">
    <location>
        <begin position="878"/>
        <end position="903"/>
    </location>
</feature>
<feature type="transmembrane region" description="Helical" evidence="6">
    <location>
        <begin position="716"/>
        <end position="735"/>
    </location>
</feature>
<dbReference type="InterPro" id="IPR036259">
    <property type="entry name" value="MFS_trans_sf"/>
</dbReference>
<feature type="transmembrane region" description="Helical" evidence="6">
    <location>
        <begin position="1034"/>
        <end position="1052"/>
    </location>
</feature>
<feature type="transmembrane region" description="Helical" evidence="6">
    <location>
        <begin position="776"/>
        <end position="797"/>
    </location>
</feature>
<keyword evidence="3 6" id="KW-0812">Transmembrane</keyword>
<evidence type="ECO:0000256" key="1">
    <source>
        <dbReference type="ARBA" id="ARBA00004141"/>
    </source>
</evidence>
<proteinExistence type="predicted"/>
<dbReference type="FunFam" id="1.20.1250.20:FF:000013">
    <property type="entry name" value="MFS general substrate transporter"/>
    <property type="match status" value="1"/>
</dbReference>
<gene>
    <name evidence="8" type="ORF">JVT61DRAFT_8619</name>
</gene>
<dbReference type="GO" id="GO:0022857">
    <property type="term" value="F:transmembrane transporter activity"/>
    <property type="evidence" value="ECO:0007669"/>
    <property type="project" value="InterPro"/>
</dbReference>
<protein>
    <submittedName>
        <fullName evidence="8">Major facilitator superfamily domain-containing protein</fullName>
    </submittedName>
</protein>
<keyword evidence="9" id="KW-1185">Reference proteome</keyword>
<dbReference type="FunFam" id="1.20.1250.20:FF:000068">
    <property type="entry name" value="MFS general substrate transporter"/>
    <property type="match status" value="1"/>
</dbReference>
<evidence type="ECO:0000256" key="6">
    <source>
        <dbReference type="SAM" id="Phobius"/>
    </source>
</evidence>
<dbReference type="InterPro" id="IPR020846">
    <property type="entry name" value="MFS_dom"/>
</dbReference>